<dbReference type="OrthoDB" id="624774at2759"/>
<dbReference type="Pfam" id="PF04827">
    <property type="entry name" value="Plant_tran"/>
    <property type="match status" value="1"/>
</dbReference>
<protein>
    <recommendedName>
        <fullName evidence="3">DDE Tnp4 domain-containing protein</fullName>
    </recommendedName>
</protein>
<dbReference type="InterPro" id="IPR006912">
    <property type="entry name" value="Harbinger_derived_prot"/>
</dbReference>
<dbReference type="Proteomes" id="UP000247409">
    <property type="component" value="Unassembled WGS sequence"/>
</dbReference>
<dbReference type="STRING" id="448386.A0A2V3IVY2"/>
<name>A0A2V3IVY2_9FLOR</name>
<dbReference type="AlphaFoldDB" id="A0A2V3IVY2"/>
<gene>
    <name evidence="1" type="ORF">BWQ96_03950</name>
</gene>
<dbReference type="PANTHER" id="PTHR47150">
    <property type="entry name" value="OS12G0169200 PROTEIN"/>
    <property type="match status" value="1"/>
</dbReference>
<evidence type="ECO:0000313" key="1">
    <source>
        <dbReference type="EMBL" id="PXF46294.1"/>
    </source>
</evidence>
<comment type="caution">
    <text evidence="1">The sequence shown here is derived from an EMBL/GenBank/DDBJ whole genome shotgun (WGS) entry which is preliminary data.</text>
</comment>
<dbReference type="PANTHER" id="PTHR47150:SF6">
    <property type="entry name" value="OS01G0872900 PROTEIN"/>
    <property type="match status" value="1"/>
</dbReference>
<dbReference type="EMBL" id="NBIV01000041">
    <property type="protein sequence ID" value="PXF46294.1"/>
    <property type="molecule type" value="Genomic_DNA"/>
</dbReference>
<evidence type="ECO:0008006" key="3">
    <source>
        <dbReference type="Google" id="ProtNLM"/>
    </source>
</evidence>
<keyword evidence="2" id="KW-1185">Reference proteome</keyword>
<proteinExistence type="predicted"/>
<sequence>MEVVCDDRLRIWHAMFGTPRAKKGLSIMEQSNLFNAARGGKWPPIRPTISLAGLNLNWFNYLADGMYPDFRIFMKPLSNHRTNEENMYSQHQSAARKAVERVFGVLFSCFQILYRPARLWHKKDLNMVVKACCVIHNMICNSRKESYTGTTKVAYTDEKLDQMRSVDFEKVKRPASTYKQALLWREYLDPIEDTEAHRLLQTALSSHIWNMKGDSLE</sequence>
<organism evidence="1 2">
    <name type="scientific">Gracilariopsis chorda</name>
    <dbReference type="NCBI Taxonomy" id="448386"/>
    <lineage>
        <taxon>Eukaryota</taxon>
        <taxon>Rhodophyta</taxon>
        <taxon>Florideophyceae</taxon>
        <taxon>Rhodymeniophycidae</taxon>
        <taxon>Gracilariales</taxon>
        <taxon>Gracilariaceae</taxon>
        <taxon>Gracilariopsis</taxon>
    </lineage>
</organism>
<accession>A0A2V3IVY2</accession>
<evidence type="ECO:0000313" key="2">
    <source>
        <dbReference type="Proteomes" id="UP000247409"/>
    </source>
</evidence>
<reference evidence="1 2" key="1">
    <citation type="journal article" date="2018" name="Mol. Biol. Evol.">
        <title>Analysis of the draft genome of the red seaweed Gracilariopsis chorda provides insights into genome size evolution in Rhodophyta.</title>
        <authorList>
            <person name="Lee J."/>
            <person name="Yang E.C."/>
            <person name="Graf L."/>
            <person name="Yang J.H."/>
            <person name="Qiu H."/>
            <person name="Zel Zion U."/>
            <person name="Chan C.X."/>
            <person name="Stephens T.G."/>
            <person name="Weber A.P.M."/>
            <person name="Boo G.H."/>
            <person name="Boo S.M."/>
            <person name="Kim K.M."/>
            <person name="Shin Y."/>
            <person name="Jung M."/>
            <person name="Lee S.J."/>
            <person name="Yim H.S."/>
            <person name="Lee J.H."/>
            <person name="Bhattacharya D."/>
            <person name="Yoon H.S."/>
        </authorList>
    </citation>
    <scope>NUCLEOTIDE SEQUENCE [LARGE SCALE GENOMIC DNA]</scope>
    <source>
        <strain evidence="1 2">SKKU-2015</strain>
        <tissue evidence="1">Whole body</tissue>
    </source>
</reference>